<protein>
    <submittedName>
        <fullName evidence="2">Uncharacterized protein</fullName>
    </submittedName>
</protein>
<evidence type="ECO:0000313" key="3">
    <source>
        <dbReference type="Proteomes" id="UP000695562"/>
    </source>
</evidence>
<comment type="caution">
    <text evidence="2">The sequence shown here is derived from an EMBL/GenBank/DDBJ whole genome shotgun (WGS) entry which is preliminary data.</text>
</comment>
<dbReference type="Proteomes" id="UP000695562">
    <property type="component" value="Unassembled WGS sequence"/>
</dbReference>
<evidence type="ECO:0000313" key="2">
    <source>
        <dbReference type="EMBL" id="KAF2076693.1"/>
    </source>
</evidence>
<evidence type="ECO:0000256" key="1">
    <source>
        <dbReference type="SAM" id="MobiDB-lite"/>
    </source>
</evidence>
<dbReference type="OrthoDB" id="20617at2759"/>
<sequence>MEKESIMLDKSVEIDENDEYLGLLDQSKEELIELIKDIRFEYFELQETNDKLKATCDDKTKEIAYNRKLLTERDDLLLQLQWDPTQDATYLGQVNPNDHLHANDIKMKALIDQMRIMERGIFERDEKIKQMEKAIDMFELQRISHGIPTAPIQYAPYTTISSPNSAVNSPSSKNATPVLSRAFSTITDPSTPNVFKKISDYPLSHKFEEDEGISMSPKKHPLSHSGGNRAPSFWKSPSGYFANWRKGSGDQIRNNNDNGIDSQPIMKA</sequence>
<dbReference type="AlphaFoldDB" id="A0A8J4V3B1"/>
<accession>A0A8J4V3B1</accession>
<name>A0A8J4V3B1_9MYCE</name>
<organism evidence="2 3">
    <name type="scientific">Polysphondylium violaceum</name>
    <dbReference type="NCBI Taxonomy" id="133409"/>
    <lineage>
        <taxon>Eukaryota</taxon>
        <taxon>Amoebozoa</taxon>
        <taxon>Evosea</taxon>
        <taxon>Eumycetozoa</taxon>
        <taxon>Dictyostelia</taxon>
        <taxon>Dictyosteliales</taxon>
        <taxon>Dictyosteliaceae</taxon>
        <taxon>Polysphondylium</taxon>
    </lineage>
</organism>
<dbReference type="EMBL" id="AJWJ01000052">
    <property type="protein sequence ID" value="KAF2076693.1"/>
    <property type="molecule type" value="Genomic_DNA"/>
</dbReference>
<gene>
    <name evidence="2" type="ORF">CYY_002006</name>
</gene>
<proteinExistence type="predicted"/>
<feature type="region of interest" description="Disordered" evidence="1">
    <location>
        <begin position="210"/>
        <end position="268"/>
    </location>
</feature>
<feature type="compositionally biased region" description="Polar residues" evidence="1">
    <location>
        <begin position="251"/>
        <end position="261"/>
    </location>
</feature>
<reference evidence="2" key="1">
    <citation type="submission" date="2020-01" db="EMBL/GenBank/DDBJ databases">
        <title>Development of genomics and gene disruption for Polysphondylium violaceum indicates a role for the polyketide synthase stlB in stalk morphogenesis.</title>
        <authorList>
            <person name="Narita B."/>
            <person name="Kawabe Y."/>
            <person name="Kin K."/>
            <person name="Saito T."/>
            <person name="Gibbs R."/>
            <person name="Kuspa A."/>
            <person name="Muzny D."/>
            <person name="Queller D."/>
            <person name="Richards S."/>
            <person name="Strassman J."/>
            <person name="Sucgang R."/>
            <person name="Worley K."/>
            <person name="Schaap P."/>
        </authorList>
    </citation>
    <scope>NUCLEOTIDE SEQUENCE</scope>
    <source>
        <strain evidence="2">QSvi11</strain>
    </source>
</reference>
<keyword evidence="3" id="KW-1185">Reference proteome</keyword>